<evidence type="ECO:0000313" key="3">
    <source>
        <dbReference type="EMBL" id="CAL4077061.1"/>
    </source>
</evidence>
<evidence type="ECO:0000313" key="4">
    <source>
        <dbReference type="Proteomes" id="UP001497623"/>
    </source>
</evidence>
<protein>
    <submittedName>
        <fullName evidence="3">Uncharacterized protein</fullName>
    </submittedName>
</protein>
<reference evidence="3 4" key="1">
    <citation type="submission" date="2024-05" db="EMBL/GenBank/DDBJ databases">
        <authorList>
            <person name="Wallberg A."/>
        </authorList>
    </citation>
    <scope>NUCLEOTIDE SEQUENCE [LARGE SCALE GENOMIC DNA]</scope>
</reference>
<dbReference type="EMBL" id="CAXKWB010005162">
    <property type="protein sequence ID" value="CAL4077061.1"/>
    <property type="molecule type" value="Genomic_DNA"/>
</dbReference>
<comment type="caution">
    <text evidence="3">The sequence shown here is derived from an EMBL/GenBank/DDBJ whole genome shotgun (WGS) entry which is preliminary data.</text>
</comment>
<keyword evidence="4" id="KW-1185">Reference proteome</keyword>
<sequence>MSPPRSYSGRAVRSYVGIPDTGCNRRCYGPAHVLDLSRVSTEAARIHVPKTLKNTPGLTTNVIPELSNTPKKKRRSSEVEYQGQRTPNVCNITNTKASISSLHNKSTGDNIITSNGSHISGSTVPSEKINHNISSTAVKMIPVKLIATSLLSNATTATLKSENIELRQENSNLRRQLAIFKQLIRNPERLRSVLIRLNIPFNPYGFKRCRA</sequence>
<dbReference type="Proteomes" id="UP001497623">
    <property type="component" value="Unassembled WGS sequence"/>
</dbReference>
<feature type="coiled-coil region" evidence="1">
    <location>
        <begin position="156"/>
        <end position="183"/>
    </location>
</feature>
<feature type="region of interest" description="Disordered" evidence="2">
    <location>
        <begin position="63"/>
        <end position="83"/>
    </location>
</feature>
<proteinExistence type="predicted"/>
<evidence type="ECO:0000256" key="2">
    <source>
        <dbReference type="SAM" id="MobiDB-lite"/>
    </source>
</evidence>
<organism evidence="3 4">
    <name type="scientific">Meganyctiphanes norvegica</name>
    <name type="common">Northern krill</name>
    <name type="synonym">Thysanopoda norvegica</name>
    <dbReference type="NCBI Taxonomy" id="48144"/>
    <lineage>
        <taxon>Eukaryota</taxon>
        <taxon>Metazoa</taxon>
        <taxon>Ecdysozoa</taxon>
        <taxon>Arthropoda</taxon>
        <taxon>Crustacea</taxon>
        <taxon>Multicrustacea</taxon>
        <taxon>Malacostraca</taxon>
        <taxon>Eumalacostraca</taxon>
        <taxon>Eucarida</taxon>
        <taxon>Euphausiacea</taxon>
        <taxon>Euphausiidae</taxon>
        <taxon>Meganyctiphanes</taxon>
    </lineage>
</organism>
<dbReference type="AlphaFoldDB" id="A0AAV2QAZ0"/>
<accession>A0AAV2QAZ0</accession>
<name>A0AAV2QAZ0_MEGNR</name>
<keyword evidence="1" id="KW-0175">Coiled coil</keyword>
<gene>
    <name evidence="3" type="ORF">MNOR_LOCUS10312</name>
</gene>
<evidence type="ECO:0000256" key="1">
    <source>
        <dbReference type="SAM" id="Coils"/>
    </source>
</evidence>